<comment type="caution">
    <text evidence="6">The sequence shown here is derived from an EMBL/GenBank/DDBJ whole genome shotgun (WGS) entry which is preliminary data.</text>
</comment>
<dbReference type="SUPFAM" id="SSF52540">
    <property type="entry name" value="P-loop containing nucleoside triphosphate hydrolases"/>
    <property type="match status" value="1"/>
</dbReference>
<evidence type="ECO:0000256" key="3">
    <source>
        <dbReference type="ARBA" id="ARBA00022917"/>
    </source>
</evidence>
<dbReference type="InterPro" id="IPR000795">
    <property type="entry name" value="T_Tr_GTP-bd_dom"/>
</dbReference>
<gene>
    <name evidence="6" type="ORF">ATK06_2126</name>
</gene>
<organism evidence="6 7">
    <name type="scientific">Corynebacterium renale</name>
    <dbReference type="NCBI Taxonomy" id="1724"/>
    <lineage>
        <taxon>Bacteria</taxon>
        <taxon>Bacillati</taxon>
        <taxon>Actinomycetota</taxon>
        <taxon>Actinomycetes</taxon>
        <taxon>Mycobacteriales</taxon>
        <taxon>Corynebacteriaceae</taxon>
        <taxon>Corynebacterium</taxon>
    </lineage>
</organism>
<comment type="subcellular location">
    <subcellularLocation>
        <location evidence="1">Cytoplasm</location>
    </subcellularLocation>
</comment>
<dbReference type="SUPFAM" id="SSF50447">
    <property type="entry name" value="Translation proteins"/>
    <property type="match status" value="1"/>
</dbReference>
<proteinExistence type="predicted"/>
<dbReference type="InterPro" id="IPR009000">
    <property type="entry name" value="Transl_B-barrel_sf"/>
</dbReference>
<keyword evidence="6" id="KW-0251">Elongation factor</keyword>
<dbReference type="InterPro" id="IPR050055">
    <property type="entry name" value="EF-Tu_GTPase"/>
</dbReference>
<evidence type="ECO:0000313" key="7">
    <source>
        <dbReference type="Proteomes" id="UP000221653"/>
    </source>
</evidence>
<reference evidence="6 7" key="1">
    <citation type="submission" date="2017-10" db="EMBL/GenBank/DDBJ databases">
        <title>Sequencing the genomes of 1000 actinobacteria strains.</title>
        <authorList>
            <person name="Klenk H.-P."/>
        </authorList>
    </citation>
    <scope>NUCLEOTIDE SEQUENCE [LARGE SCALE GENOMIC DNA]</scope>
    <source>
        <strain evidence="6 7">DSM 20688</strain>
    </source>
</reference>
<protein>
    <submittedName>
        <fullName evidence="6">Selenocysteine-specific elongation factor</fullName>
    </submittedName>
</protein>
<dbReference type="GO" id="GO:0003746">
    <property type="term" value="F:translation elongation factor activity"/>
    <property type="evidence" value="ECO:0007669"/>
    <property type="project" value="UniProtKB-KW"/>
</dbReference>
<evidence type="ECO:0000256" key="1">
    <source>
        <dbReference type="ARBA" id="ARBA00004496"/>
    </source>
</evidence>
<dbReference type="Gene3D" id="2.40.30.10">
    <property type="entry name" value="Translation factors"/>
    <property type="match status" value="1"/>
</dbReference>
<dbReference type="CDD" id="cd04171">
    <property type="entry name" value="SelB"/>
    <property type="match status" value="1"/>
</dbReference>
<dbReference type="PANTHER" id="PTHR43721">
    <property type="entry name" value="ELONGATION FACTOR TU-RELATED"/>
    <property type="match status" value="1"/>
</dbReference>
<evidence type="ECO:0000259" key="5">
    <source>
        <dbReference type="PROSITE" id="PS51722"/>
    </source>
</evidence>
<evidence type="ECO:0000313" key="6">
    <source>
        <dbReference type="EMBL" id="PFG28996.1"/>
    </source>
</evidence>
<keyword evidence="2" id="KW-0963">Cytoplasm</keyword>
<dbReference type="GO" id="GO:0003924">
    <property type="term" value="F:GTPase activity"/>
    <property type="evidence" value="ECO:0007669"/>
    <property type="project" value="InterPro"/>
</dbReference>
<keyword evidence="7" id="KW-1185">Reference proteome</keyword>
<dbReference type="InterPro" id="IPR015191">
    <property type="entry name" value="SelB_WHD4"/>
</dbReference>
<dbReference type="GO" id="GO:0001514">
    <property type="term" value="P:selenocysteine incorporation"/>
    <property type="evidence" value="ECO:0007669"/>
    <property type="project" value="InterPro"/>
</dbReference>
<keyword evidence="3" id="KW-0648">Protein biosynthesis</keyword>
<dbReference type="OrthoDB" id="9803139at2"/>
<dbReference type="GO" id="GO:0005829">
    <property type="term" value="C:cytosol"/>
    <property type="evidence" value="ECO:0007669"/>
    <property type="project" value="TreeGrafter"/>
</dbReference>
<dbReference type="InterPro" id="IPR036388">
    <property type="entry name" value="WH-like_DNA-bd_sf"/>
</dbReference>
<keyword evidence="4" id="KW-0342">GTP-binding</keyword>
<dbReference type="Gene3D" id="3.40.50.300">
    <property type="entry name" value="P-loop containing nucleotide triphosphate hydrolases"/>
    <property type="match status" value="1"/>
</dbReference>
<dbReference type="GO" id="GO:0003723">
    <property type="term" value="F:RNA binding"/>
    <property type="evidence" value="ECO:0007669"/>
    <property type="project" value="InterPro"/>
</dbReference>
<accession>A0A2A9DRK8</accession>
<dbReference type="PANTHER" id="PTHR43721:SF22">
    <property type="entry name" value="ELONGATION FACTOR TU, MITOCHONDRIAL"/>
    <property type="match status" value="1"/>
</dbReference>
<dbReference type="STRING" id="1724.GCA_001044175_02012"/>
<evidence type="ECO:0000256" key="2">
    <source>
        <dbReference type="ARBA" id="ARBA00022490"/>
    </source>
</evidence>
<dbReference type="EMBL" id="PDJF01000001">
    <property type="protein sequence ID" value="PFG28996.1"/>
    <property type="molecule type" value="Genomic_DNA"/>
</dbReference>
<dbReference type="InterPro" id="IPR036390">
    <property type="entry name" value="WH_DNA-bd_sf"/>
</dbReference>
<dbReference type="AlphaFoldDB" id="A0A2A9DRK8"/>
<keyword evidence="4" id="KW-0547">Nucleotide-binding</keyword>
<dbReference type="GO" id="GO:0005525">
    <property type="term" value="F:GTP binding"/>
    <property type="evidence" value="ECO:0007669"/>
    <property type="project" value="UniProtKB-KW"/>
</dbReference>
<evidence type="ECO:0000256" key="4">
    <source>
        <dbReference type="ARBA" id="ARBA00023134"/>
    </source>
</evidence>
<sequence length="585" mass="62607">MYVVATAGHVDHGKSTLVQALTGRDPDRWAEEKDRGLTIDLGFVWVDLPGGKNVAFVDVPGHEKFLGNMLAGIGPVPVVMFVVAADQGWQQQSTDHLDALHALGITHGLVALTRADKATPEQINEVTADIQTRLAQTGLAGAPIVPVSAIAGTGMEDLKNVLDQVLTRSPQPDPEAPVRMWLDRSFVIKGAGTVVTGTLAAGTIAEGQTLQLAGKRISRTITVRGLQSEEVAEGRIGPINRVAVNIRGVDADVVHRGDQLLTPGAWWLTDSIDVRRLTGQGLSDIPREVAAHIGTVEVNASVRKLDDDHVRLTLPRKMALTRHGRLVLRAPGDHAVFAGVEILDVDPEPLQGRGSSARHAEFLRGLTARTKLGQRRVMRVADARAQGWDLAGLSTVGAWVVADDAVDTWATQLKSAVAQSDPLHPGITRGAALSALGLPAEELLDVVIEKTGLSESEGRVVDAAHKVDLGAAEEGIATIEEWLDSEPFRAPEADEIRDLKLNPKQLAAAEKAGRIIRLGADRDIILLPSAPRLAATTLAGLEQPFSVSQARKALDTSRRIAIPLLEYMDEHKLTRRGDGGQRTVL</sequence>
<dbReference type="NCBIfam" id="TIGR00475">
    <property type="entry name" value="selB"/>
    <property type="match status" value="1"/>
</dbReference>
<dbReference type="Gene3D" id="1.10.10.10">
    <property type="entry name" value="Winged helix-like DNA-binding domain superfamily/Winged helix DNA-binding domain"/>
    <property type="match status" value="1"/>
</dbReference>
<dbReference type="Pfam" id="PF09107">
    <property type="entry name" value="WHD_3rd_SelB"/>
    <property type="match status" value="1"/>
</dbReference>
<feature type="domain" description="Tr-type G" evidence="5">
    <location>
        <begin position="1"/>
        <end position="171"/>
    </location>
</feature>
<name>A0A2A9DRK8_9CORY</name>
<dbReference type="RefSeq" id="WP_048380462.1">
    <property type="nucleotide sequence ID" value="NZ_LDYE01000007.1"/>
</dbReference>
<dbReference type="PROSITE" id="PS51722">
    <property type="entry name" value="G_TR_2"/>
    <property type="match status" value="1"/>
</dbReference>
<dbReference type="SUPFAM" id="SSF46785">
    <property type="entry name" value="Winged helix' DNA-binding domain"/>
    <property type="match status" value="1"/>
</dbReference>
<dbReference type="Proteomes" id="UP000221653">
    <property type="component" value="Unassembled WGS sequence"/>
</dbReference>
<dbReference type="InterPro" id="IPR004535">
    <property type="entry name" value="Transl_elong_SelB"/>
</dbReference>
<dbReference type="Pfam" id="PF00009">
    <property type="entry name" value="GTP_EFTU"/>
    <property type="match status" value="1"/>
</dbReference>
<dbReference type="InterPro" id="IPR027417">
    <property type="entry name" value="P-loop_NTPase"/>
</dbReference>